<dbReference type="PANTHER" id="PTHR33057:SF117">
    <property type="entry name" value="TRANSCRIPTION REPRESSOR OFP14"/>
    <property type="match status" value="1"/>
</dbReference>
<dbReference type="EMBL" id="JBBPBN010000021">
    <property type="protein sequence ID" value="KAK9013993.1"/>
    <property type="molecule type" value="Genomic_DNA"/>
</dbReference>
<feature type="region of interest" description="Disordered" evidence="7">
    <location>
        <begin position="142"/>
        <end position="192"/>
    </location>
</feature>
<keyword evidence="10" id="KW-1185">Reference proteome</keyword>
<keyword evidence="4 6" id="KW-0804">Transcription</keyword>
<keyword evidence="2 6" id="KW-0678">Repressor</keyword>
<feature type="region of interest" description="Disordered" evidence="7">
    <location>
        <begin position="75"/>
        <end position="95"/>
    </location>
</feature>
<dbReference type="PROSITE" id="PS51754">
    <property type="entry name" value="OVATE"/>
    <property type="match status" value="1"/>
</dbReference>
<feature type="compositionally biased region" description="Low complexity" evidence="7">
    <location>
        <begin position="142"/>
        <end position="180"/>
    </location>
</feature>
<dbReference type="PANTHER" id="PTHR33057">
    <property type="entry name" value="TRANSCRIPTION REPRESSOR OFP7-RELATED"/>
    <property type="match status" value="1"/>
</dbReference>
<evidence type="ECO:0000256" key="2">
    <source>
        <dbReference type="ARBA" id="ARBA00022491"/>
    </source>
</evidence>
<gene>
    <name evidence="9" type="ORF">V6N11_005167</name>
</gene>
<comment type="caution">
    <text evidence="9">The sequence shown here is derived from an EMBL/GenBank/DDBJ whole genome shotgun (WGS) entry which is preliminary data.</text>
</comment>
<evidence type="ECO:0000259" key="8">
    <source>
        <dbReference type="PROSITE" id="PS51754"/>
    </source>
</evidence>
<comment type="subcellular location">
    <subcellularLocation>
        <location evidence="1 6">Nucleus</location>
    </subcellularLocation>
</comment>
<feature type="compositionally biased region" description="Acidic residues" evidence="7">
    <location>
        <begin position="78"/>
        <end position="93"/>
    </location>
</feature>
<comment type="function">
    <text evidence="6">Transcriptional repressor that regulates multiple aspects of plant growth and development.</text>
</comment>
<evidence type="ECO:0000313" key="10">
    <source>
        <dbReference type="Proteomes" id="UP001396334"/>
    </source>
</evidence>
<evidence type="ECO:0000256" key="4">
    <source>
        <dbReference type="ARBA" id="ARBA00023163"/>
    </source>
</evidence>
<feature type="domain" description="OVATE" evidence="8">
    <location>
        <begin position="203"/>
        <end position="266"/>
    </location>
</feature>
<evidence type="ECO:0000256" key="1">
    <source>
        <dbReference type="ARBA" id="ARBA00004123"/>
    </source>
</evidence>
<protein>
    <recommendedName>
        <fullName evidence="6">Transcription repressor</fullName>
    </recommendedName>
    <alternativeName>
        <fullName evidence="6">Ovate family protein</fullName>
    </alternativeName>
</protein>
<evidence type="ECO:0000313" key="9">
    <source>
        <dbReference type="EMBL" id="KAK9013993.1"/>
    </source>
</evidence>
<name>A0ABR2RM31_9ROSI</name>
<evidence type="ECO:0000256" key="5">
    <source>
        <dbReference type="ARBA" id="ARBA00023242"/>
    </source>
</evidence>
<organism evidence="9 10">
    <name type="scientific">Hibiscus sabdariffa</name>
    <name type="common">roselle</name>
    <dbReference type="NCBI Taxonomy" id="183260"/>
    <lineage>
        <taxon>Eukaryota</taxon>
        <taxon>Viridiplantae</taxon>
        <taxon>Streptophyta</taxon>
        <taxon>Embryophyta</taxon>
        <taxon>Tracheophyta</taxon>
        <taxon>Spermatophyta</taxon>
        <taxon>Magnoliopsida</taxon>
        <taxon>eudicotyledons</taxon>
        <taxon>Gunneridae</taxon>
        <taxon>Pentapetalae</taxon>
        <taxon>rosids</taxon>
        <taxon>malvids</taxon>
        <taxon>Malvales</taxon>
        <taxon>Malvaceae</taxon>
        <taxon>Malvoideae</taxon>
        <taxon>Hibiscus</taxon>
    </lineage>
</organism>
<dbReference type="InterPro" id="IPR038933">
    <property type="entry name" value="Ovate"/>
</dbReference>
<dbReference type="NCBIfam" id="TIGR01568">
    <property type="entry name" value="A_thal_3678"/>
    <property type="match status" value="1"/>
</dbReference>
<accession>A0ABR2RM31</accession>
<dbReference type="Pfam" id="PF04844">
    <property type="entry name" value="Ovate"/>
    <property type="match status" value="1"/>
</dbReference>
<evidence type="ECO:0000256" key="7">
    <source>
        <dbReference type="SAM" id="MobiDB-lite"/>
    </source>
</evidence>
<dbReference type="Proteomes" id="UP001396334">
    <property type="component" value="Unassembled WGS sequence"/>
</dbReference>
<keyword evidence="3 6" id="KW-0805">Transcription regulation</keyword>
<keyword evidence="5 6" id="KW-0539">Nucleus</keyword>
<reference evidence="9 10" key="1">
    <citation type="journal article" date="2024" name="G3 (Bethesda)">
        <title>Genome assembly of Hibiscus sabdariffa L. provides insights into metabolisms of medicinal natural products.</title>
        <authorList>
            <person name="Kim T."/>
        </authorList>
    </citation>
    <scope>NUCLEOTIDE SEQUENCE [LARGE SCALE GENOMIC DNA]</scope>
    <source>
        <strain evidence="9">TK-2024</strain>
        <tissue evidence="9">Old leaves</tissue>
    </source>
</reference>
<evidence type="ECO:0000256" key="3">
    <source>
        <dbReference type="ARBA" id="ARBA00023015"/>
    </source>
</evidence>
<dbReference type="InterPro" id="IPR006458">
    <property type="entry name" value="Ovate_C"/>
</dbReference>
<evidence type="ECO:0000256" key="6">
    <source>
        <dbReference type="RuleBase" id="RU367028"/>
    </source>
</evidence>
<proteinExistence type="predicted"/>
<sequence length="300" mass="33687">MLQKTLHYYLSKIRKPLQLNIRKGFKLTQTLAFAVNGDGNNQGTGGGGNNNDESATLSDVDRFLFENFGSLYIKDDQEINEEENDDDDDDEDNDVYHQIKSPSVIFFGSPRFINTPPNLSGSNRFFVATGISSSLIEEARKSSVNNNNSMSISEGGRLSSTSTNNVDTSSTTSVNESNSYSGGGGDGDDNVKSQSIHNEYITLLTCSVSPYDDFRRSMQEMVEARLEHGSKIDWDFVEELLFCYLNLNDKDSYKFILSAFVDLVVDLRRNDGEIPTRASRNLKVDVKYKRSRRTRHNNVT</sequence>